<evidence type="ECO:0000256" key="5">
    <source>
        <dbReference type="ARBA" id="ARBA00022801"/>
    </source>
</evidence>
<dbReference type="GO" id="GO:0006508">
    <property type="term" value="P:proteolysis"/>
    <property type="evidence" value="ECO:0007669"/>
    <property type="project" value="UniProtKB-KW"/>
</dbReference>
<feature type="binding site" evidence="8">
    <location>
        <position position="222"/>
    </location>
    <ligand>
        <name>Zn(2+)</name>
        <dbReference type="ChEBI" id="CHEBI:29105"/>
        <label>1</label>
    </ligand>
</feature>
<keyword evidence="4 8" id="KW-0479">Metal-binding</keyword>
<dbReference type="Pfam" id="PF05343">
    <property type="entry name" value="Peptidase_M42"/>
    <property type="match status" value="1"/>
</dbReference>
<dbReference type="GO" id="GO:0004177">
    <property type="term" value="F:aminopeptidase activity"/>
    <property type="evidence" value="ECO:0007669"/>
    <property type="project" value="UniProtKB-UniRule"/>
</dbReference>
<name>A0A1I3C9S2_9LACT</name>
<evidence type="ECO:0000256" key="6">
    <source>
        <dbReference type="PIRNR" id="PIRNR001123"/>
    </source>
</evidence>
<dbReference type="SUPFAM" id="SSF101821">
    <property type="entry name" value="Aminopeptidase/glucanase lid domain"/>
    <property type="match status" value="1"/>
</dbReference>
<feature type="binding site" evidence="8">
    <location>
        <position position="105"/>
    </location>
    <ligand>
        <name>Zn(2+)</name>
        <dbReference type="ChEBI" id="CHEBI:29105"/>
        <label>1</label>
    </ligand>
</feature>
<dbReference type="Gene3D" id="2.40.30.40">
    <property type="entry name" value="Peptidase M42, domain 2"/>
    <property type="match status" value="1"/>
</dbReference>
<sequence length="383" mass="42850">MLFLIKKSSMNQVSSVGRVSLSKCFDYTEGINKERMVEVLKEKTIEKVGELTMIPSPTGNTFMIIKKIKEQLESYGYQPVLNRKGSLMLTVKGKDEERQRFITAHVDTLGAMVRAIKPDGRLKIDLIGGFRFNAVEGEYCTIHTAGGKTFSGTILMHQTSVHVYKDAGTAERNQENMEVKIDEKVSSADETSSLGIAVGDFISFDPRTEIMDNGFIKSRHLDDKVSVAILLSFLEKYSEEGWELPYTTHFFISNNEEIGYGGNSNISEKVEEYLAVDMGAMGDDQQTDEYSVSICVKDASGPYHYLFRQRLTELCQKNHIPYQLDIYPYYGSDASAAMKAGADVRHALVGAGIDASHAYERTHEESIKATEELVQAYLMSAMH</sequence>
<dbReference type="Gene3D" id="3.40.630.10">
    <property type="entry name" value="Zn peptidases"/>
    <property type="match status" value="1"/>
</dbReference>
<dbReference type="InterPro" id="IPR051464">
    <property type="entry name" value="Peptidase_M42_aminopept"/>
</dbReference>
<dbReference type="SUPFAM" id="SSF53187">
    <property type="entry name" value="Zn-dependent exopeptidases"/>
    <property type="match status" value="1"/>
</dbReference>
<evidence type="ECO:0000256" key="2">
    <source>
        <dbReference type="ARBA" id="ARBA00022438"/>
    </source>
</evidence>
<keyword evidence="3" id="KW-0645">Protease</keyword>
<feature type="binding site" evidence="8">
    <location>
        <position position="277"/>
    </location>
    <ligand>
        <name>Zn(2+)</name>
        <dbReference type="ChEBI" id="CHEBI:29105"/>
        <label>1</label>
    </ligand>
</feature>
<dbReference type="InterPro" id="IPR008007">
    <property type="entry name" value="Peptidase_M42"/>
</dbReference>
<keyword evidence="2 9" id="KW-0031">Aminopeptidase</keyword>
<organism evidence="9 10">
    <name type="scientific">Pisciglobus halotolerans</name>
    <dbReference type="NCBI Taxonomy" id="745365"/>
    <lineage>
        <taxon>Bacteria</taxon>
        <taxon>Bacillati</taxon>
        <taxon>Bacillota</taxon>
        <taxon>Bacilli</taxon>
        <taxon>Lactobacillales</taxon>
        <taxon>Carnobacteriaceae</taxon>
    </lineage>
</organism>
<dbReference type="CDD" id="cd05657">
    <property type="entry name" value="M42_glucanase_like"/>
    <property type="match status" value="1"/>
</dbReference>
<keyword evidence="10" id="KW-1185">Reference proteome</keyword>
<dbReference type="Proteomes" id="UP000198668">
    <property type="component" value="Unassembled WGS sequence"/>
</dbReference>
<evidence type="ECO:0000256" key="1">
    <source>
        <dbReference type="ARBA" id="ARBA00006272"/>
    </source>
</evidence>
<dbReference type="AlphaFoldDB" id="A0A1I3C9S2"/>
<protein>
    <submittedName>
        <fullName evidence="9">Putative aminopeptidase FrvX</fullName>
    </submittedName>
</protein>
<keyword evidence="5" id="KW-0378">Hydrolase</keyword>
<dbReference type="InterPro" id="IPR023367">
    <property type="entry name" value="Peptidase_M42_dom2"/>
</dbReference>
<evidence type="ECO:0000256" key="7">
    <source>
        <dbReference type="PIRSR" id="PIRSR001123-1"/>
    </source>
</evidence>
<proteinExistence type="inferred from homology"/>
<reference evidence="9 10" key="1">
    <citation type="submission" date="2016-10" db="EMBL/GenBank/DDBJ databases">
        <authorList>
            <person name="de Groot N.N."/>
        </authorList>
    </citation>
    <scope>NUCLEOTIDE SEQUENCE [LARGE SCALE GENOMIC DNA]</scope>
    <source>
        <strain evidence="9 10">DSM 27630</strain>
    </source>
</reference>
<evidence type="ECO:0000256" key="3">
    <source>
        <dbReference type="ARBA" id="ARBA00022670"/>
    </source>
</evidence>
<comment type="cofactor">
    <cofactor evidence="8">
        <name>a divalent metal cation</name>
        <dbReference type="ChEBI" id="CHEBI:60240"/>
    </cofactor>
    <text evidence="8">Binds 2 divalent metal cations per subunit.</text>
</comment>
<feature type="binding site" evidence="8">
    <location>
        <position position="222"/>
    </location>
    <ligand>
        <name>Zn(2+)</name>
        <dbReference type="ChEBI" id="CHEBI:29105"/>
        <label>2</label>
    </ligand>
</feature>
<dbReference type="PANTHER" id="PTHR32481:SF7">
    <property type="entry name" value="AMINOPEPTIDASE YHFE-RELATED"/>
    <property type="match status" value="1"/>
</dbReference>
<comment type="similarity">
    <text evidence="1 6">Belongs to the peptidase M42 family.</text>
</comment>
<dbReference type="GO" id="GO:0046872">
    <property type="term" value="F:metal ion binding"/>
    <property type="evidence" value="ECO:0007669"/>
    <property type="project" value="UniProtKB-UniRule"/>
</dbReference>
<feature type="active site" description="Proton acceptor" evidence="7">
    <location>
        <position position="256"/>
    </location>
</feature>
<feature type="binding site" evidence="8">
    <location>
        <position position="357"/>
    </location>
    <ligand>
        <name>Zn(2+)</name>
        <dbReference type="ChEBI" id="CHEBI:29105"/>
        <label>2</label>
    </ligand>
</feature>
<dbReference type="PIRSF" id="PIRSF001123">
    <property type="entry name" value="PepA_GA"/>
    <property type="match status" value="1"/>
</dbReference>
<dbReference type="PANTHER" id="PTHR32481">
    <property type="entry name" value="AMINOPEPTIDASE"/>
    <property type="match status" value="1"/>
</dbReference>
<gene>
    <name evidence="9" type="ORF">SAMN04489868_1154</name>
</gene>
<accession>A0A1I3C9S2</accession>
<feature type="binding site" evidence="8">
    <location>
        <position position="257"/>
    </location>
    <ligand>
        <name>Zn(2+)</name>
        <dbReference type="ChEBI" id="CHEBI:29105"/>
        <label>2</label>
    </ligand>
</feature>
<evidence type="ECO:0000313" key="9">
    <source>
        <dbReference type="EMBL" id="SFH70791.1"/>
    </source>
</evidence>
<evidence type="ECO:0000256" key="4">
    <source>
        <dbReference type="ARBA" id="ARBA00022723"/>
    </source>
</evidence>
<dbReference type="EMBL" id="FOQE01000015">
    <property type="protein sequence ID" value="SFH70791.1"/>
    <property type="molecule type" value="Genomic_DNA"/>
</dbReference>
<evidence type="ECO:0000313" key="10">
    <source>
        <dbReference type="Proteomes" id="UP000198668"/>
    </source>
</evidence>
<evidence type="ECO:0000256" key="8">
    <source>
        <dbReference type="PIRSR" id="PIRSR001123-2"/>
    </source>
</evidence>